<comment type="subcellular location">
    <subcellularLocation>
        <location evidence="9">Cytoplasm</location>
    </subcellularLocation>
    <subcellularLocation>
        <location evidence="1 9">Nucleus</location>
    </subcellularLocation>
</comment>
<dbReference type="GO" id="GO:0031509">
    <property type="term" value="P:subtelomeric heterochromatin formation"/>
    <property type="evidence" value="ECO:0007669"/>
    <property type="project" value="InterPro"/>
</dbReference>
<dbReference type="SUPFAM" id="SSF55729">
    <property type="entry name" value="Acyl-CoA N-acyltransferases (Nat)"/>
    <property type="match status" value="1"/>
</dbReference>
<comment type="subunit">
    <text evidence="9">Component of the HAT-B complex composed of at least HAT1 and HAT2. The HAT-B complex binds to histone H4 tail.</text>
</comment>
<dbReference type="Gene3D" id="1.10.10.390">
    <property type="match status" value="1"/>
</dbReference>
<dbReference type="InterPro" id="IPR016181">
    <property type="entry name" value="Acyl_CoA_acyltransferase"/>
</dbReference>
<keyword evidence="5 9" id="KW-0808">Transferase</keyword>
<dbReference type="GO" id="GO:0000781">
    <property type="term" value="C:chromosome, telomeric region"/>
    <property type="evidence" value="ECO:0007669"/>
    <property type="project" value="GOC"/>
</dbReference>
<comment type="catalytic activity">
    <reaction evidence="8 9">
        <text>L-lysyl-[protein] + acetyl-CoA = N(6)-acetyl-L-lysyl-[protein] + CoA + H(+)</text>
        <dbReference type="Rhea" id="RHEA:45948"/>
        <dbReference type="Rhea" id="RHEA-COMP:9752"/>
        <dbReference type="Rhea" id="RHEA-COMP:10731"/>
        <dbReference type="ChEBI" id="CHEBI:15378"/>
        <dbReference type="ChEBI" id="CHEBI:29969"/>
        <dbReference type="ChEBI" id="CHEBI:57287"/>
        <dbReference type="ChEBI" id="CHEBI:57288"/>
        <dbReference type="ChEBI" id="CHEBI:61930"/>
        <dbReference type="EC" id="2.3.1.48"/>
    </reaction>
</comment>
<evidence type="ECO:0000256" key="10">
    <source>
        <dbReference type="PIRSR" id="PIRSR038084-1"/>
    </source>
</evidence>
<dbReference type="GeneID" id="36592672"/>
<evidence type="ECO:0000256" key="11">
    <source>
        <dbReference type="PIRSR" id="PIRSR038084-2"/>
    </source>
</evidence>
<feature type="binding site" evidence="11">
    <location>
        <position position="291"/>
    </location>
    <ligand>
        <name>acetyl-CoA</name>
        <dbReference type="ChEBI" id="CHEBI:57288"/>
    </ligand>
</feature>
<protein>
    <recommendedName>
        <fullName evidence="4 9">Histone acetyltransferase type B catalytic subunit</fullName>
        <ecNumber evidence="3 9">2.3.1.48</ecNumber>
    </recommendedName>
</protein>
<dbReference type="PANTHER" id="PTHR12046">
    <property type="entry name" value="HISTONE ACETYLTRANSFERASE TYPE B CATALYTIC SUBUNIT"/>
    <property type="match status" value="1"/>
</dbReference>
<evidence type="ECO:0000256" key="8">
    <source>
        <dbReference type="ARBA" id="ARBA00048017"/>
    </source>
</evidence>
<feature type="binding site" evidence="11">
    <location>
        <begin position="253"/>
        <end position="255"/>
    </location>
    <ligand>
        <name>acetyl-CoA</name>
        <dbReference type="ChEBI" id="CHEBI:57288"/>
    </ligand>
</feature>
<dbReference type="Proteomes" id="UP000235371">
    <property type="component" value="Unassembled WGS sequence"/>
</dbReference>
<evidence type="ECO:0000256" key="12">
    <source>
        <dbReference type="PIRSR" id="PIRSR038084-3"/>
    </source>
</evidence>
<keyword evidence="6 9" id="KW-0539">Nucleus</keyword>
<dbReference type="InParanoid" id="A0A2J6TLG8"/>
<evidence type="ECO:0000256" key="1">
    <source>
        <dbReference type="ARBA" id="ARBA00004123"/>
    </source>
</evidence>
<dbReference type="PIRSF" id="PIRSF038084">
    <property type="entry name" value="HAT-B_cat"/>
    <property type="match status" value="1"/>
</dbReference>
<proteinExistence type="inferred from homology"/>
<dbReference type="EC" id="2.3.1.48" evidence="3 9"/>
<evidence type="ECO:0000256" key="6">
    <source>
        <dbReference type="ARBA" id="ARBA00023242"/>
    </source>
</evidence>
<dbReference type="GO" id="GO:0042393">
    <property type="term" value="F:histone binding"/>
    <property type="evidence" value="ECO:0007669"/>
    <property type="project" value="InterPro"/>
</dbReference>
<dbReference type="AlphaFoldDB" id="A0A2J6TLG8"/>
<evidence type="ECO:0000256" key="3">
    <source>
        <dbReference type="ARBA" id="ARBA00013184"/>
    </source>
</evidence>
<feature type="region of interest" description="Disordered" evidence="13">
    <location>
        <begin position="446"/>
        <end position="494"/>
    </location>
</feature>
<evidence type="ECO:0000256" key="7">
    <source>
        <dbReference type="ARBA" id="ARBA00023315"/>
    </source>
</evidence>
<keyword evidence="9" id="KW-0963">Cytoplasm</keyword>
<feature type="domain" description="Histone acetyl transferase HAT1 N-terminal" evidence="14">
    <location>
        <begin position="8"/>
        <end position="165"/>
    </location>
</feature>
<dbReference type="InterPro" id="IPR013523">
    <property type="entry name" value="Hist_AcTrfase_HAT1_C"/>
</dbReference>
<evidence type="ECO:0000256" key="2">
    <source>
        <dbReference type="ARBA" id="ARBA00010543"/>
    </source>
</evidence>
<feature type="site" description="Interaction with histone H4 N-terminus" evidence="12">
    <location>
        <position position="180"/>
    </location>
</feature>
<evidence type="ECO:0000256" key="13">
    <source>
        <dbReference type="SAM" id="MobiDB-lite"/>
    </source>
</evidence>
<dbReference type="FunCoup" id="A0A2J6TLG8">
    <property type="interactions" value="1145"/>
</dbReference>
<dbReference type="STRING" id="1095630.A0A2J6TLG8"/>
<dbReference type="Gene3D" id="3.40.630.30">
    <property type="match status" value="1"/>
</dbReference>
<dbReference type="Pfam" id="PF21184">
    <property type="entry name" value="HAT1_C_fung"/>
    <property type="match status" value="1"/>
</dbReference>
<keyword evidence="7 9" id="KW-0012">Acyltransferase</keyword>
<gene>
    <name evidence="15" type="ORF">K444DRAFT_641205</name>
</gene>
<dbReference type="GO" id="GO:0005737">
    <property type="term" value="C:cytoplasm"/>
    <property type="evidence" value="ECO:0007669"/>
    <property type="project" value="UniProtKB-SubCell"/>
</dbReference>
<feature type="region of interest" description="Interaction with histone H4 N-terminus" evidence="11">
    <location>
        <begin position="45"/>
        <end position="47"/>
    </location>
</feature>
<dbReference type="EMBL" id="KZ613777">
    <property type="protein sequence ID" value="PMD63861.1"/>
    <property type="molecule type" value="Genomic_DNA"/>
</dbReference>
<evidence type="ECO:0000256" key="5">
    <source>
        <dbReference type="ARBA" id="ARBA00022679"/>
    </source>
</evidence>
<dbReference type="Gene3D" id="3.90.360.10">
    <property type="entry name" value="Histone acetyl transferase 1 (HAT1), N-terminal domain"/>
    <property type="match status" value="1"/>
</dbReference>
<name>A0A2J6TLG8_9HELO</name>
<feature type="compositionally biased region" description="Gly residues" evidence="13">
    <location>
        <begin position="454"/>
        <end position="463"/>
    </location>
</feature>
<organism evidence="15 16">
    <name type="scientific">Hyaloscypha bicolor E</name>
    <dbReference type="NCBI Taxonomy" id="1095630"/>
    <lineage>
        <taxon>Eukaryota</taxon>
        <taxon>Fungi</taxon>
        <taxon>Dikarya</taxon>
        <taxon>Ascomycota</taxon>
        <taxon>Pezizomycotina</taxon>
        <taxon>Leotiomycetes</taxon>
        <taxon>Helotiales</taxon>
        <taxon>Hyaloscyphaceae</taxon>
        <taxon>Hyaloscypha</taxon>
        <taxon>Hyaloscypha bicolor</taxon>
    </lineage>
</organism>
<dbReference type="Pfam" id="PF10394">
    <property type="entry name" value="Hat1_N"/>
    <property type="match status" value="1"/>
</dbReference>
<dbReference type="InterPro" id="IPR037113">
    <property type="entry name" value="Hat1_N_sf"/>
</dbReference>
<feature type="region of interest" description="Interaction with histone H4 N-terminus" evidence="11">
    <location>
        <begin position="207"/>
        <end position="209"/>
    </location>
</feature>
<evidence type="ECO:0000313" key="16">
    <source>
        <dbReference type="Proteomes" id="UP000235371"/>
    </source>
</evidence>
<evidence type="ECO:0000256" key="9">
    <source>
        <dbReference type="PIRNR" id="PIRNR038084"/>
    </source>
</evidence>
<dbReference type="OrthoDB" id="10253098at2759"/>
<dbReference type="InterPro" id="IPR019467">
    <property type="entry name" value="Hat1_N"/>
</dbReference>
<feature type="compositionally biased region" description="Basic and acidic residues" evidence="13">
    <location>
        <begin position="464"/>
        <end position="475"/>
    </location>
</feature>
<feature type="binding site" evidence="11">
    <location>
        <begin position="260"/>
        <end position="266"/>
    </location>
    <ligand>
        <name>acetyl-CoA</name>
        <dbReference type="ChEBI" id="CHEBI:57288"/>
    </ligand>
</feature>
<reference evidence="15 16" key="1">
    <citation type="submission" date="2016-04" db="EMBL/GenBank/DDBJ databases">
        <title>A degradative enzymes factory behind the ericoid mycorrhizal symbiosis.</title>
        <authorList>
            <consortium name="DOE Joint Genome Institute"/>
            <person name="Martino E."/>
            <person name="Morin E."/>
            <person name="Grelet G."/>
            <person name="Kuo A."/>
            <person name="Kohler A."/>
            <person name="Daghino S."/>
            <person name="Barry K."/>
            <person name="Choi C."/>
            <person name="Cichocki N."/>
            <person name="Clum A."/>
            <person name="Copeland A."/>
            <person name="Hainaut M."/>
            <person name="Haridas S."/>
            <person name="Labutti K."/>
            <person name="Lindquist E."/>
            <person name="Lipzen A."/>
            <person name="Khouja H.-R."/>
            <person name="Murat C."/>
            <person name="Ohm R."/>
            <person name="Olson A."/>
            <person name="Spatafora J."/>
            <person name="Veneault-Fourrey C."/>
            <person name="Henrissat B."/>
            <person name="Grigoriev I."/>
            <person name="Martin F."/>
            <person name="Perotto S."/>
        </authorList>
    </citation>
    <scope>NUCLEOTIDE SEQUENCE [LARGE SCALE GENOMIC DNA]</scope>
    <source>
        <strain evidence="15 16">E</strain>
    </source>
</reference>
<dbReference type="GO" id="GO:0005634">
    <property type="term" value="C:nucleus"/>
    <property type="evidence" value="ECO:0007669"/>
    <property type="project" value="UniProtKB-SubCell"/>
</dbReference>
<evidence type="ECO:0000259" key="14">
    <source>
        <dbReference type="Pfam" id="PF10394"/>
    </source>
</evidence>
<dbReference type="GO" id="GO:0004402">
    <property type="term" value="F:histone acetyltransferase activity"/>
    <property type="evidence" value="ECO:0007669"/>
    <property type="project" value="UniProtKB-UniRule"/>
</dbReference>
<dbReference type="RefSeq" id="XP_024740765.1">
    <property type="nucleotide sequence ID" value="XM_024884595.1"/>
</dbReference>
<keyword evidence="16" id="KW-1185">Reference proteome</keyword>
<evidence type="ECO:0000256" key="4">
    <source>
        <dbReference type="ARBA" id="ARBA00021268"/>
    </source>
</evidence>
<accession>A0A2J6TLG8</accession>
<dbReference type="InterPro" id="IPR017380">
    <property type="entry name" value="Hist_AcTrfase_B-typ_cat-su"/>
</dbReference>
<comment type="similarity">
    <text evidence="2 9">Belongs to the HAT1 family.</text>
</comment>
<evidence type="ECO:0000313" key="15">
    <source>
        <dbReference type="EMBL" id="PMD63861.1"/>
    </source>
</evidence>
<feature type="active site" description="Proton donor/acceptor" evidence="10">
    <location>
        <position position="288"/>
    </location>
</feature>
<sequence>MAEEHADWSSNSNDAIHISLVAPAEGGTKAIHTFNPKFTYPIFGDEERIFGYQGLKINLRYNACDMRPGLQISYTKKFKTVGETSPTDLKAVLEPFLPKTAFEKSAVFDAAILDSSYADWTPPGELWKTIQSGDQTYEIWKGSLADLAVKQMVKRIQILVPFFIEGGTFVDLQDPALDRWTVFFLYQKKTVEASKSTYLFMGYSTIYRYFYYQPLTATPSKQRISHPATLDFSLPLPAPTQPTFSSRSRISQFVILPPFQGGGNGSRFYNAIFDYYLHDPLTIEITVEDPNEQFDDLRDLNDLTLLRTLPEFNALHINTSSVPRPKSPIPRDIVDSVALETLRRKMKIAPRQFYRVVEMHLLTKIPTTVRQSLLLEQERKVEKDAGLAGKKKEYRLWQLWVKKRLYKHNKDMLIQLDRVERIEKLEQALGGVEADYARLLRAAETRGKPRVEGNGEGTSGSGEGKSEKNGKRSSPDDEMEGVETPAAKKVKFVE</sequence>
<comment type="function">
    <text evidence="9">Catalytic component of the histone acetylase B (HAT-B) complex. Has intrinsic substrate specificity that modifies lysine in recognition sequence GXGKXG. Involved in DNA double-strand break repair.</text>
</comment>